<organism evidence="1 2">
    <name type="scientific">Cronobacter dublinensis 1210</name>
    <dbReference type="NCBI Taxonomy" id="1208656"/>
    <lineage>
        <taxon>Bacteria</taxon>
        <taxon>Pseudomonadati</taxon>
        <taxon>Pseudomonadota</taxon>
        <taxon>Gammaproteobacteria</taxon>
        <taxon>Enterobacterales</taxon>
        <taxon>Enterobacteriaceae</taxon>
        <taxon>Cronobacter</taxon>
    </lineage>
</organism>
<name>A0ABP1WD17_9ENTR</name>
<dbReference type="InterPro" id="IPR010862">
    <property type="entry name" value="DUF1493"/>
</dbReference>
<keyword evidence="2" id="KW-1185">Reference proteome</keyword>
<proteinExistence type="predicted"/>
<evidence type="ECO:0000313" key="2">
    <source>
        <dbReference type="Proteomes" id="UP000009342"/>
    </source>
</evidence>
<dbReference type="Proteomes" id="UP000009342">
    <property type="component" value="Unassembled WGS sequence"/>
</dbReference>
<sequence length="103" mass="12353">MRDIEQEIIDFIDRDYNPKKYFLFGPRRVITCDTRIRDDLNLVFEDNEELLETFFSRWNVDPGGFEILDYFNPEYPGSKEPDPHKRLTVGMLVESARAGRWLY</sequence>
<gene>
    <name evidence="1" type="ORF">BN134_3282</name>
</gene>
<dbReference type="EMBL" id="CAKZ01000147">
    <property type="protein sequence ID" value="CCJ82521.1"/>
    <property type="molecule type" value="Genomic_DNA"/>
</dbReference>
<comment type="caution">
    <text evidence="1">The sequence shown here is derived from an EMBL/GenBank/DDBJ whole genome shotgun (WGS) entry which is preliminary data.</text>
</comment>
<accession>A0ABP1WD17</accession>
<reference evidence="2" key="1">
    <citation type="journal article" date="2012" name="PLoS ONE">
        <title>Comparative analysis of genome sequences covering the seven cronobacter species.</title>
        <authorList>
            <person name="Joseph S."/>
            <person name="Desai P."/>
            <person name="Ji Y."/>
            <person name="Cummings C.A."/>
            <person name="Shih R."/>
            <person name="Degoricija L."/>
            <person name="Rico A."/>
            <person name="Brzoska P."/>
            <person name="Hamby S.E."/>
            <person name="Masood N."/>
            <person name="Hariri S."/>
            <person name="Sonbol H."/>
            <person name="Chuzhanova N."/>
            <person name="McClelland M."/>
            <person name="Furtado M.R."/>
            <person name="Forsythe S.J."/>
        </authorList>
    </citation>
    <scope>NUCLEOTIDE SEQUENCE [LARGE SCALE GENOMIC DNA]</scope>
    <source>
        <strain evidence="2">1210</strain>
    </source>
</reference>
<dbReference type="Pfam" id="PF07377">
    <property type="entry name" value="DUF1493"/>
    <property type="match status" value="1"/>
</dbReference>
<evidence type="ECO:0000313" key="1">
    <source>
        <dbReference type="EMBL" id="CCJ82521.1"/>
    </source>
</evidence>
<protein>
    <submittedName>
        <fullName evidence="1">Cytoplasmic protein</fullName>
    </submittedName>
</protein>